<dbReference type="PANTHER" id="PTHR36151:SF3">
    <property type="entry name" value="ER-BOUND OXYGENASE MPAB_MPAB'_RUBBER OXYGENASE CATALYTIC DOMAIN-CONTAINING PROTEIN"/>
    <property type="match status" value="1"/>
</dbReference>
<dbReference type="RefSeq" id="WP_344450638.1">
    <property type="nucleotide sequence ID" value="NZ_BAAATZ010000009.1"/>
</dbReference>
<dbReference type="EMBL" id="BAAATZ010000009">
    <property type="protein sequence ID" value="GAA2725766.1"/>
    <property type="molecule type" value="Genomic_DNA"/>
</dbReference>
<keyword evidence="3" id="KW-1185">Reference proteome</keyword>
<dbReference type="InterPro" id="IPR018713">
    <property type="entry name" value="MPAB/Lcp_cat_dom"/>
</dbReference>
<protein>
    <submittedName>
        <fullName evidence="2">Oxygenase MpaB family protein</fullName>
    </submittedName>
</protein>
<gene>
    <name evidence="2" type="ORF">GCM10010439_26510</name>
</gene>
<organism evidence="2 3">
    <name type="scientific">Actinocorallia aurantiaca</name>
    <dbReference type="NCBI Taxonomy" id="46204"/>
    <lineage>
        <taxon>Bacteria</taxon>
        <taxon>Bacillati</taxon>
        <taxon>Actinomycetota</taxon>
        <taxon>Actinomycetes</taxon>
        <taxon>Streptosporangiales</taxon>
        <taxon>Thermomonosporaceae</taxon>
        <taxon>Actinocorallia</taxon>
    </lineage>
</organism>
<evidence type="ECO:0000259" key="1">
    <source>
        <dbReference type="Pfam" id="PF09995"/>
    </source>
</evidence>
<dbReference type="Pfam" id="PF09995">
    <property type="entry name" value="MPAB_Lcp_cat"/>
    <property type="match status" value="1"/>
</dbReference>
<comment type="caution">
    <text evidence="2">The sequence shown here is derived from an EMBL/GenBank/DDBJ whole genome shotgun (WGS) entry which is preliminary data.</text>
</comment>
<proteinExistence type="predicted"/>
<dbReference type="PANTHER" id="PTHR36151">
    <property type="entry name" value="BLR2777 PROTEIN"/>
    <property type="match status" value="1"/>
</dbReference>
<accession>A0ABP6GLS6</accession>
<dbReference type="Proteomes" id="UP001501842">
    <property type="component" value="Unassembled WGS sequence"/>
</dbReference>
<reference evidence="3" key="1">
    <citation type="journal article" date="2019" name="Int. J. Syst. Evol. Microbiol.">
        <title>The Global Catalogue of Microorganisms (GCM) 10K type strain sequencing project: providing services to taxonomists for standard genome sequencing and annotation.</title>
        <authorList>
            <consortium name="The Broad Institute Genomics Platform"/>
            <consortium name="The Broad Institute Genome Sequencing Center for Infectious Disease"/>
            <person name="Wu L."/>
            <person name="Ma J."/>
        </authorList>
    </citation>
    <scope>NUCLEOTIDE SEQUENCE [LARGE SCALE GENOMIC DNA]</scope>
    <source>
        <strain evidence="3">JCM 8201</strain>
    </source>
</reference>
<name>A0ABP6GLS6_9ACTN</name>
<feature type="domain" description="ER-bound oxygenase mpaB/mpaB'/Rubber oxygenase catalytic" evidence="1">
    <location>
        <begin position="11"/>
        <end position="245"/>
    </location>
</feature>
<sequence length="280" mass="31869">MQPLGPDSLTWRFFGDNRALLTGPRAGVLQLMLPELGLGVMEHSVFFNDTFGRLKRSAGPILNTVYGGAKAAETGAKVRDYHVDIKGTMPGGERYHALDPETYFWAHATFLDHMLYGVETFMRPLTEAEKQKIYEESKVWYAMYGVSDRAMPEDWPAFQEYWKRMLNERLDANKTAAYSVGYAKKGLPRPPRIPAPVWKVLGVPVNAVARFLTVGGMPPEARDILGLRWTRADERRYQKFAGFVRDLDGLWSVLPEFVKYSPQARKAFKRDGRPRPLSHV</sequence>
<evidence type="ECO:0000313" key="2">
    <source>
        <dbReference type="EMBL" id="GAA2725766.1"/>
    </source>
</evidence>
<evidence type="ECO:0000313" key="3">
    <source>
        <dbReference type="Proteomes" id="UP001501842"/>
    </source>
</evidence>